<reference evidence="2" key="1">
    <citation type="submission" date="2013-04" db="EMBL/GenBank/DDBJ databases">
        <title>The genome sequencing project of 58 acetic acid bacteria.</title>
        <authorList>
            <person name="Okamoto-Kainuma A."/>
            <person name="Ishikawa M."/>
            <person name="Umino S."/>
            <person name="Koizumi Y."/>
            <person name="Shiwa Y."/>
            <person name="Yoshikawa H."/>
            <person name="Matsutani M."/>
            <person name="Matsushita K."/>
        </authorList>
    </citation>
    <scope>NUCLEOTIDE SEQUENCE</scope>
    <source>
        <strain evidence="2">DSM 12717</strain>
    </source>
</reference>
<dbReference type="SUPFAM" id="SSF53474">
    <property type="entry name" value="alpha/beta-Hydrolases"/>
    <property type="match status" value="1"/>
</dbReference>
<proteinExistence type="predicted"/>
<protein>
    <submittedName>
        <fullName evidence="2">Carboxymethylenebutenolidase</fullName>
    </submittedName>
</protein>
<evidence type="ECO:0000313" key="2">
    <source>
        <dbReference type="EMBL" id="GBQ30761.1"/>
    </source>
</evidence>
<gene>
    <name evidence="2" type="ORF">AA12717_3568</name>
</gene>
<dbReference type="PANTHER" id="PTHR46623">
    <property type="entry name" value="CARBOXYMETHYLENEBUTENOLIDASE-RELATED"/>
    <property type="match status" value="1"/>
</dbReference>
<evidence type="ECO:0000313" key="3">
    <source>
        <dbReference type="Proteomes" id="UP001060895"/>
    </source>
</evidence>
<dbReference type="InterPro" id="IPR002925">
    <property type="entry name" value="Dienelactn_hydro"/>
</dbReference>
<organism evidence="2 3">
    <name type="scientific">Gluconacetobacter sacchari DSM 12717</name>
    <dbReference type="NCBI Taxonomy" id="1307940"/>
    <lineage>
        <taxon>Bacteria</taxon>
        <taxon>Pseudomonadati</taxon>
        <taxon>Pseudomonadota</taxon>
        <taxon>Alphaproteobacteria</taxon>
        <taxon>Acetobacterales</taxon>
        <taxon>Acetobacteraceae</taxon>
        <taxon>Gluconacetobacter</taxon>
    </lineage>
</organism>
<sequence>MQGAIRRRDGGLLGADAALARLPQVDDFCHGATLPAIARTEKDPAMSQTITLTAADGHTLSACVAGPAAAPRALVVVQEIFGVNRHIRAVAESFAAEGYRVIAPALFDRAERGVELAYDQDGVRQGLSLRATIPAEETLLDIRAAARSLGLPPAHTGIIGYCWGGTIAWQAACRTGDFGAAVGWYGGGIAAERALIPRCPVELHFGETDGSIPLSDVAAIRAAHPDLPVYTYPDAGHGFGCPERASFNAPAADLARTRSLAFFDLTL</sequence>
<dbReference type="Pfam" id="PF01738">
    <property type="entry name" value="DLH"/>
    <property type="match status" value="1"/>
</dbReference>
<feature type="domain" description="Dienelactone hydrolase" evidence="1">
    <location>
        <begin position="61"/>
        <end position="264"/>
    </location>
</feature>
<accession>A0ABQ0PBR3</accession>
<dbReference type="Proteomes" id="UP001060895">
    <property type="component" value="Unassembled WGS sequence"/>
</dbReference>
<name>A0ABQ0PBR3_9PROT</name>
<dbReference type="InterPro" id="IPR029058">
    <property type="entry name" value="AB_hydrolase_fold"/>
</dbReference>
<evidence type="ECO:0000259" key="1">
    <source>
        <dbReference type="Pfam" id="PF01738"/>
    </source>
</evidence>
<dbReference type="InterPro" id="IPR051049">
    <property type="entry name" value="Dienelactone_hydrolase-like"/>
</dbReference>
<dbReference type="PANTHER" id="PTHR46623:SF6">
    <property type="entry name" value="ALPHA_BETA-HYDROLASES SUPERFAMILY PROTEIN"/>
    <property type="match status" value="1"/>
</dbReference>
<comment type="caution">
    <text evidence="2">The sequence shown here is derived from an EMBL/GenBank/DDBJ whole genome shotgun (WGS) entry which is preliminary data.</text>
</comment>
<dbReference type="EMBL" id="BAQP01000424">
    <property type="protein sequence ID" value="GBQ30761.1"/>
    <property type="molecule type" value="Genomic_DNA"/>
</dbReference>
<keyword evidence="3" id="KW-1185">Reference proteome</keyword>
<dbReference type="Gene3D" id="3.40.50.1820">
    <property type="entry name" value="alpha/beta hydrolase"/>
    <property type="match status" value="1"/>
</dbReference>